<keyword evidence="3" id="KW-1185">Reference proteome</keyword>
<sequence>MAPVRWSEMLKAKGRSTRNTVRPSPAEVLITPPETAAASVPRSSTRR</sequence>
<accession>A0A927R958</accession>
<name>A0A927R958_9ACTN</name>
<comment type="caution">
    <text evidence="2">The sequence shown here is derived from an EMBL/GenBank/DDBJ whole genome shotgun (WGS) entry which is preliminary data.</text>
</comment>
<evidence type="ECO:0000313" key="2">
    <source>
        <dbReference type="EMBL" id="MBE1489451.1"/>
    </source>
</evidence>
<dbReference type="AlphaFoldDB" id="A0A927R958"/>
<dbReference type="EMBL" id="JADBEB010000001">
    <property type="protein sequence ID" value="MBE1489451.1"/>
    <property type="molecule type" value="Genomic_DNA"/>
</dbReference>
<proteinExistence type="predicted"/>
<protein>
    <submittedName>
        <fullName evidence="2">Uncharacterized protein</fullName>
    </submittedName>
</protein>
<feature type="region of interest" description="Disordered" evidence="1">
    <location>
        <begin position="1"/>
        <end position="23"/>
    </location>
</feature>
<reference evidence="2" key="1">
    <citation type="submission" date="2020-10" db="EMBL/GenBank/DDBJ databases">
        <title>Sequencing the genomes of 1000 actinobacteria strains.</title>
        <authorList>
            <person name="Klenk H.-P."/>
        </authorList>
    </citation>
    <scope>NUCLEOTIDE SEQUENCE</scope>
    <source>
        <strain evidence="2">DSM 46832</strain>
    </source>
</reference>
<dbReference type="Proteomes" id="UP000649753">
    <property type="component" value="Unassembled WGS sequence"/>
</dbReference>
<evidence type="ECO:0000256" key="1">
    <source>
        <dbReference type="SAM" id="MobiDB-lite"/>
    </source>
</evidence>
<evidence type="ECO:0000313" key="3">
    <source>
        <dbReference type="Proteomes" id="UP000649753"/>
    </source>
</evidence>
<organism evidence="2 3">
    <name type="scientific">Plantactinospora soyae</name>
    <dbReference type="NCBI Taxonomy" id="1544732"/>
    <lineage>
        <taxon>Bacteria</taxon>
        <taxon>Bacillati</taxon>
        <taxon>Actinomycetota</taxon>
        <taxon>Actinomycetes</taxon>
        <taxon>Micromonosporales</taxon>
        <taxon>Micromonosporaceae</taxon>
        <taxon>Plantactinospora</taxon>
    </lineage>
</organism>
<gene>
    <name evidence="2" type="ORF">H4W31_005089</name>
</gene>